<dbReference type="GeneID" id="66934923"/>
<evidence type="ECO:0000256" key="4">
    <source>
        <dbReference type="ARBA" id="ARBA00022454"/>
    </source>
</evidence>
<dbReference type="AlphaFoldDB" id="A0A9P3F6A4"/>
<dbReference type="SUPFAM" id="SSF52540">
    <property type="entry name" value="P-loop containing nucleoside triphosphate hydrolases"/>
    <property type="match status" value="1"/>
</dbReference>
<dbReference type="Pfam" id="PF00488">
    <property type="entry name" value="MutS_V"/>
    <property type="match status" value="1"/>
</dbReference>
<dbReference type="InterPro" id="IPR045076">
    <property type="entry name" value="MutS"/>
</dbReference>
<organism evidence="13 14">
    <name type="scientific">Aspergillus viridinutans</name>
    <dbReference type="NCBI Taxonomy" id="75553"/>
    <lineage>
        <taxon>Eukaryota</taxon>
        <taxon>Fungi</taxon>
        <taxon>Dikarya</taxon>
        <taxon>Ascomycota</taxon>
        <taxon>Pezizomycotina</taxon>
        <taxon>Eurotiomycetes</taxon>
        <taxon>Eurotiomycetidae</taxon>
        <taxon>Eurotiales</taxon>
        <taxon>Aspergillaceae</taxon>
        <taxon>Aspergillus</taxon>
        <taxon>Aspergillus subgen. Fumigati</taxon>
    </lineage>
</organism>
<dbReference type="SMART" id="SM00534">
    <property type="entry name" value="MUTSac"/>
    <property type="match status" value="1"/>
</dbReference>
<evidence type="ECO:0000256" key="1">
    <source>
        <dbReference type="ARBA" id="ARBA00004123"/>
    </source>
</evidence>
<evidence type="ECO:0000313" key="14">
    <source>
        <dbReference type="Proteomes" id="UP000710440"/>
    </source>
</evidence>
<keyword evidence="9" id="KW-0469">Meiosis</keyword>
<evidence type="ECO:0000256" key="10">
    <source>
        <dbReference type="ARBA" id="ARBA00073549"/>
    </source>
</evidence>
<evidence type="ECO:0000313" key="13">
    <source>
        <dbReference type="EMBL" id="GIK02878.1"/>
    </source>
</evidence>
<dbReference type="GO" id="GO:0030983">
    <property type="term" value="F:mismatched DNA binding"/>
    <property type="evidence" value="ECO:0007669"/>
    <property type="project" value="InterPro"/>
</dbReference>
<evidence type="ECO:0000256" key="11">
    <source>
        <dbReference type="ARBA" id="ARBA00077470"/>
    </source>
</evidence>
<protein>
    <recommendedName>
        <fullName evidence="10">DNA mismatch repair protein MSH5</fullName>
    </recommendedName>
    <alternativeName>
        <fullName evidence="11">MutS protein homolog 5</fullName>
    </alternativeName>
</protein>
<accession>A0A9P3F6A4</accession>
<dbReference type="Proteomes" id="UP000710440">
    <property type="component" value="Unassembled WGS sequence"/>
</dbReference>
<dbReference type="GO" id="GO:0005524">
    <property type="term" value="F:ATP binding"/>
    <property type="evidence" value="ECO:0007669"/>
    <property type="project" value="UniProtKB-KW"/>
</dbReference>
<evidence type="ECO:0000256" key="9">
    <source>
        <dbReference type="ARBA" id="ARBA00023254"/>
    </source>
</evidence>
<keyword evidence="7" id="KW-0238">DNA-binding</keyword>
<dbReference type="Pfam" id="PF05192">
    <property type="entry name" value="MutS_III"/>
    <property type="match status" value="1"/>
</dbReference>
<dbReference type="Gene3D" id="3.40.50.300">
    <property type="entry name" value="P-loop containing nucleotide triphosphate hydrolases"/>
    <property type="match status" value="1"/>
</dbReference>
<dbReference type="InterPro" id="IPR007696">
    <property type="entry name" value="DNA_mismatch_repair_MutS_core"/>
</dbReference>
<dbReference type="PANTHER" id="PTHR11361">
    <property type="entry name" value="DNA MISMATCH REPAIR PROTEIN MUTS FAMILY MEMBER"/>
    <property type="match status" value="1"/>
</dbReference>
<dbReference type="InterPro" id="IPR011184">
    <property type="entry name" value="DNA_mismatch_repair_Msh2"/>
</dbReference>
<dbReference type="CDD" id="cd03281">
    <property type="entry name" value="ABC_MSH5_euk"/>
    <property type="match status" value="1"/>
</dbReference>
<comment type="similarity">
    <text evidence="3">Belongs to the DNA mismatch repair MutS family.</text>
</comment>
<dbReference type="GO" id="GO:0006298">
    <property type="term" value="P:mismatch repair"/>
    <property type="evidence" value="ECO:0007669"/>
    <property type="project" value="InterPro"/>
</dbReference>
<dbReference type="GO" id="GO:0005694">
    <property type="term" value="C:chromosome"/>
    <property type="evidence" value="ECO:0007669"/>
    <property type="project" value="UniProtKB-SubCell"/>
</dbReference>
<evidence type="ECO:0000256" key="3">
    <source>
        <dbReference type="ARBA" id="ARBA00006271"/>
    </source>
</evidence>
<dbReference type="InterPro" id="IPR027417">
    <property type="entry name" value="P-loop_NTPase"/>
</dbReference>
<gene>
    <name evidence="13" type="ORF">Aspvir_006941</name>
</gene>
<evidence type="ECO:0000256" key="7">
    <source>
        <dbReference type="ARBA" id="ARBA00023125"/>
    </source>
</evidence>
<evidence type="ECO:0000256" key="2">
    <source>
        <dbReference type="ARBA" id="ARBA00004286"/>
    </source>
</evidence>
<evidence type="ECO:0000256" key="5">
    <source>
        <dbReference type="ARBA" id="ARBA00022741"/>
    </source>
</evidence>
<keyword evidence="4" id="KW-0158">Chromosome</keyword>
<dbReference type="RefSeq" id="XP_043126064.1">
    <property type="nucleotide sequence ID" value="XM_043270129.1"/>
</dbReference>
<dbReference type="Gene3D" id="1.10.1420.10">
    <property type="match status" value="1"/>
</dbReference>
<evidence type="ECO:0000256" key="6">
    <source>
        <dbReference type="ARBA" id="ARBA00022840"/>
    </source>
</evidence>
<comment type="subcellular location">
    <subcellularLocation>
        <location evidence="2">Chromosome</location>
    </subcellularLocation>
    <subcellularLocation>
        <location evidence="1">Nucleus</location>
    </subcellularLocation>
</comment>
<dbReference type="GO" id="GO:0051026">
    <property type="term" value="P:chiasma assembly"/>
    <property type="evidence" value="ECO:0007669"/>
    <property type="project" value="TreeGrafter"/>
</dbReference>
<dbReference type="InterPro" id="IPR000432">
    <property type="entry name" value="DNA_mismatch_repair_MutS_C"/>
</dbReference>
<evidence type="ECO:0000259" key="12">
    <source>
        <dbReference type="PROSITE" id="PS00486"/>
    </source>
</evidence>
<dbReference type="SMART" id="SM00533">
    <property type="entry name" value="MUTSd"/>
    <property type="match status" value="1"/>
</dbReference>
<dbReference type="SUPFAM" id="SSF48334">
    <property type="entry name" value="DNA repair protein MutS, domain III"/>
    <property type="match status" value="1"/>
</dbReference>
<dbReference type="PROSITE" id="PS00486">
    <property type="entry name" value="DNA_MISMATCH_REPAIR_2"/>
    <property type="match status" value="1"/>
</dbReference>
<dbReference type="GO" id="GO:0140664">
    <property type="term" value="F:ATP-dependent DNA damage sensor activity"/>
    <property type="evidence" value="ECO:0007669"/>
    <property type="project" value="InterPro"/>
</dbReference>
<proteinExistence type="inferred from homology"/>
<dbReference type="PIRSF" id="PIRSF005813">
    <property type="entry name" value="MSH2"/>
    <property type="match status" value="1"/>
</dbReference>
<name>A0A9P3F6A4_ASPVI</name>
<dbReference type="FunFam" id="3.40.50.300:FF:001067">
    <property type="entry name" value="DNA mismatch repair protein MSH5"/>
    <property type="match status" value="1"/>
</dbReference>
<keyword evidence="8" id="KW-0539">Nucleus</keyword>
<dbReference type="EMBL" id="BOPL01000004">
    <property type="protein sequence ID" value="GIK02878.1"/>
    <property type="molecule type" value="Genomic_DNA"/>
</dbReference>
<comment type="caution">
    <text evidence="13">The sequence shown here is derived from an EMBL/GenBank/DDBJ whole genome shotgun (WGS) entry which is preliminary data.</text>
</comment>
<dbReference type="OrthoDB" id="29596at2759"/>
<keyword evidence="5" id="KW-0547">Nucleotide-binding</keyword>
<dbReference type="PANTHER" id="PTHR11361:SF20">
    <property type="entry name" value="MUTS PROTEIN HOMOLOG 5"/>
    <property type="match status" value="1"/>
</dbReference>
<dbReference type="GO" id="GO:0005634">
    <property type="term" value="C:nucleus"/>
    <property type="evidence" value="ECO:0007669"/>
    <property type="project" value="UniProtKB-SubCell"/>
</dbReference>
<reference evidence="13 14" key="1">
    <citation type="submission" date="2021-02" db="EMBL/GenBank/DDBJ databases">
        <title>Pan-genome distribution and transcriptional activeness of fungal secondary metabolism genes in Aspergillus section Fumigati.</title>
        <authorList>
            <person name="Takahashi H."/>
            <person name="Umemura M."/>
            <person name="Ninomiya A."/>
            <person name="Kusuya Y."/>
            <person name="Urayama S."/>
            <person name="Shimizu M."/>
            <person name="Watanabe A."/>
            <person name="Kamei K."/>
            <person name="Yaguchi T."/>
            <person name="Hagiwara D."/>
        </authorList>
    </citation>
    <scope>NUCLEOTIDE SEQUENCE [LARGE SCALE GENOMIC DNA]</scope>
    <source>
        <strain evidence="13 14">IFM 47045</strain>
    </source>
</reference>
<evidence type="ECO:0000256" key="8">
    <source>
        <dbReference type="ARBA" id="ARBA00023242"/>
    </source>
</evidence>
<keyword evidence="6" id="KW-0067">ATP-binding</keyword>
<feature type="domain" description="DNA mismatch repair proteins mutS family" evidence="12">
    <location>
        <begin position="589"/>
        <end position="605"/>
    </location>
</feature>
<dbReference type="InterPro" id="IPR036187">
    <property type="entry name" value="DNA_mismatch_repair_MutS_sf"/>
</dbReference>
<sequence>MLAHSNATAKLAALEVASAHEQRIKFFVPHNGLIDPEQLDAESLGFTLQEGRLLHMASSIDMENTVTIGCAGAVLAYLQRRRTTDSITTLGSTGSYQVRSVEMFSLKGTMFINRSTLLSLQITESESHPSMLNQGPGRKSPASKEGLSVYGLFQRFAHTPQGRNRLRQMFLRPSVEMNVICERHDFISVYLRQDNYNALNKIVKSLKHIKNLRPVMINLRKGISTGSAKITGFKTTVWATLLAFAFYGIDIHDALKETFGADNLSLRIQVDIDCSEDQGRTVVKPGLDRELDRMKDTYDGLNDLLKEVATEIAATIPESLDIDVNVIYFPQLGFNIAVPLNDRGEAAYSGTADDWELIFVTENRAYFKDFRMREMDQSLGDIYGLICEKEIEIVYDLAQKVLQYEDVLVQASDMCGQIDSLLAMAQAASFYNMVRPRMVEENMIRIKGGRHILQELTVPSYVPNDTFLVGGSWETGSRASQEALENPHGPSMLILTGPNYSGKSVYMKQVWTSSEHVSEASTERQVALNVYLAQVGSFVPAEKAEIGVTDKILVKMNSQESVSKHQIQSTFMNDLQQISFDLKQVTGRSLLLIDEFGKGTNESDGIGLTCGILEHLLSLEDAPKVIAATHFHEIFENGFLQPRPRLNLGHMEVRISGEARQVEDQITYLYNFRPGRSNKSFGTICAAMNGVSQTIVDRANELAALSARGENLIAACATLSAEETETLAESVGLSHF</sequence>
<keyword evidence="14" id="KW-1185">Reference proteome</keyword>